<dbReference type="STRING" id="312017.I7MLS1"/>
<evidence type="ECO:0000256" key="4">
    <source>
        <dbReference type="ARBA" id="ARBA00022801"/>
    </source>
</evidence>
<keyword evidence="8" id="KW-0648">Protein biosynthesis</keyword>
<dbReference type="RefSeq" id="XP_001023206.2">
    <property type="nucleotide sequence ID" value="XM_001023206.2"/>
</dbReference>
<keyword evidence="5 8" id="KW-0496">Mitochondrion</keyword>
<dbReference type="Pfam" id="PF00679">
    <property type="entry name" value="EFG_C"/>
    <property type="match status" value="1"/>
</dbReference>
<dbReference type="GO" id="GO:0005743">
    <property type="term" value="C:mitochondrial inner membrane"/>
    <property type="evidence" value="ECO:0007669"/>
    <property type="project" value="UniProtKB-SubCell"/>
</dbReference>
<dbReference type="SUPFAM" id="SSF54980">
    <property type="entry name" value="EF-G C-terminal domain-like"/>
    <property type="match status" value="2"/>
</dbReference>
<dbReference type="FunCoup" id="I7MLS1">
    <property type="interactions" value="261"/>
</dbReference>
<comment type="similarity">
    <text evidence="1">Belongs to the TRAFAC class translation factor GTPase superfamily. Classic translation factor GTPase family. LepA subfamily.</text>
</comment>
<dbReference type="InterPro" id="IPR035654">
    <property type="entry name" value="LepA_IV"/>
</dbReference>
<dbReference type="AlphaFoldDB" id="I7MLS1"/>
<feature type="binding site" evidence="8">
    <location>
        <begin position="155"/>
        <end position="158"/>
    </location>
    <ligand>
        <name>GTP</name>
        <dbReference type="ChEBI" id="CHEBI:37565"/>
    </ligand>
</feature>
<dbReference type="InterPro" id="IPR005225">
    <property type="entry name" value="Small_GTP-bd"/>
</dbReference>
<evidence type="ECO:0000256" key="7">
    <source>
        <dbReference type="ARBA" id="ARBA00023136"/>
    </source>
</evidence>
<dbReference type="InterPro" id="IPR031157">
    <property type="entry name" value="G_TR_CS"/>
</dbReference>
<dbReference type="Pfam" id="PF06421">
    <property type="entry name" value="LepA_C"/>
    <property type="match status" value="1"/>
</dbReference>
<dbReference type="GO" id="GO:0045727">
    <property type="term" value="P:positive regulation of translation"/>
    <property type="evidence" value="ECO:0007669"/>
    <property type="project" value="UniProtKB-UniRule"/>
</dbReference>
<dbReference type="KEGG" id="tet:TTHERM_00494130"/>
<accession>I7MLS1</accession>
<dbReference type="CDD" id="cd01890">
    <property type="entry name" value="LepA"/>
    <property type="match status" value="1"/>
</dbReference>
<dbReference type="EC" id="3.6.5.n1" evidence="8"/>
<reference evidence="11" key="1">
    <citation type="journal article" date="2006" name="PLoS Biol.">
        <title>Macronuclear genome sequence of the ciliate Tetrahymena thermophila, a model eukaryote.</title>
        <authorList>
            <person name="Eisen J.A."/>
            <person name="Coyne R.S."/>
            <person name="Wu M."/>
            <person name="Wu D."/>
            <person name="Thiagarajan M."/>
            <person name="Wortman J.R."/>
            <person name="Badger J.H."/>
            <person name="Ren Q."/>
            <person name="Amedeo P."/>
            <person name="Jones K.M."/>
            <person name="Tallon L.J."/>
            <person name="Delcher A.L."/>
            <person name="Salzberg S.L."/>
            <person name="Silva J.C."/>
            <person name="Haas B.J."/>
            <person name="Majoros W.H."/>
            <person name="Farzad M."/>
            <person name="Carlton J.M."/>
            <person name="Smith R.K. Jr."/>
            <person name="Garg J."/>
            <person name="Pearlman R.E."/>
            <person name="Karrer K.M."/>
            <person name="Sun L."/>
            <person name="Manning G."/>
            <person name="Elde N.C."/>
            <person name="Turkewitz A.P."/>
            <person name="Asai D.J."/>
            <person name="Wilkes D.E."/>
            <person name="Wang Y."/>
            <person name="Cai H."/>
            <person name="Collins K."/>
            <person name="Stewart B.A."/>
            <person name="Lee S.R."/>
            <person name="Wilamowska K."/>
            <person name="Weinberg Z."/>
            <person name="Ruzzo W.L."/>
            <person name="Wloga D."/>
            <person name="Gaertig J."/>
            <person name="Frankel J."/>
            <person name="Tsao C.-C."/>
            <person name="Gorovsky M.A."/>
            <person name="Keeling P.J."/>
            <person name="Waller R.F."/>
            <person name="Patron N.J."/>
            <person name="Cherry J.M."/>
            <person name="Stover N.A."/>
            <person name="Krieger C.J."/>
            <person name="del Toro C."/>
            <person name="Ryder H.F."/>
            <person name="Williamson S.C."/>
            <person name="Barbeau R.A."/>
            <person name="Hamilton E.P."/>
            <person name="Orias E."/>
        </authorList>
    </citation>
    <scope>NUCLEOTIDE SEQUENCE [LARGE SCALE GENOMIC DNA]</scope>
    <source>
        <strain evidence="11">SB210</strain>
    </source>
</reference>
<keyword evidence="7 8" id="KW-0472">Membrane</keyword>
<dbReference type="InterPro" id="IPR013842">
    <property type="entry name" value="LepA_CTD"/>
</dbReference>
<keyword evidence="2 8" id="KW-0547">Nucleotide-binding</keyword>
<name>I7MLS1_TETTS</name>
<evidence type="ECO:0000256" key="2">
    <source>
        <dbReference type="ARBA" id="ARBA00022741"/>
    </source>
</evidence>
<comment type="subcellular location">
    <subcellularLocation>
        <location evidence="8">Mitochondrion inner membrane</location>
        <topology evidence="8">Peripheral membrane protein</topology>
        <orientation evidence="8">Matrix side</orientation>
    </subcellularLocation>
</comment>
<dbReference type="GO" id="GO:0005525">
    <property type="term" value="F:GTP binding"/>
    <property type="evidence" value="ECO:0007669"/>
    <property type="project" value="UniProtKB-UniRule"/>
</dbReference>
<dbReference type="FunFam" id="3.30.70.2570:FF:000001">
    <property type="entry name" value="Translation factor GUF1, mitochondrial"/>
    <property type="match status" value="1"/>
</dbReference>
<dbReference type="CDD" id="cd03699">
    <property type="entry name" value="EF4_II"/>
    <property type="match status" value="1"/>
</dbReference>
<dbReference type="PRINTS" id="PR00315">
    <property type="entry name" value="ELONGATNFCT"/>
</dbReference>
<dbReference type="eggNOG" id="KOG0462">
    <property type="taxonomic scope" value="Eukaryota"/>
</dbReference>
<dbReference type="InterPro" id="IPR027417">
    <property type="entry name" value="P-loop_NTPase"/>
</dbReference>
<dbReference type="InParanoid" id="I7MLS1"/>
<evidence type="ECO:0000256" key="8">
    <source>
        <dbReference type="HAMAP-Rule" id="MF_03137"/>
    </source>
</evidence>
<dbReference type="OrthoDB" id="1074at2759"/>
<comment type="function">
    <text evidence="8">Promotes mitochondrial protein synthesis. May act as a fidelity factor of the translation reaction, by catalyzing a one-codon backward translocation of tRNAs on improperly translocated ribosomes. Binds to mitochondrial ribosomes in a GTP-dependent manner.</text>
</comment>
<dbReference type="InterPro" id="IPR000795">
    <property type="entry name" value="T_Tr_GTP-bd_dom"/>
</dbReference>
<dbReference type="PROSITE" id="PS51722">
    <property type="entry name" value="G_TR_2"/>
    <property type="match status" value="1"/>
</dbReference>
<dbReference type="EMBL" id="GG662512">
    <property type="protein sequence ID" value="EAS02961.2"/>
    <property type="molecule type" value="Genomic_DNA"/>
</dbReference>
<dbReference type="NCBIfam" id="TIGR01393">
    <property type="entry name" value="lepA"/>
    <property type="match status" value="1"/>
</dbReference>
<dbReference type="GO" id="GO:0003924">
    <property type="term" value="F:GTPase activity"/>
    <property type="evidence" value="ECO:0007669"/>
    <property type="project" value="UniProtKB-UniRule"/>
</dbReference>
<dbReference type="FunFam" id="3.30.70.240:FF:000007">
    <property type="entry name" value="Translation factor GUF1, mitochondrial"/>
    <property type="match status" value="1"/>
</dbReference>
<dbReference type="InterPro" id="IPR038363">
    <property type="entry name" value="LepA_C_sf"/>
</dbReference>
<dbReference type="PROSITE" id="PS00301">
    <property type="entry name" value="G_TR_1"/>
    <property type="match status" value="1"/>
</dbReference>
<dbReference type="Proteomes" id="UP000009168">
    <property type="component" value="Unassembled WGS sequence"/>
</dbReference>
<dbReference type="CDD" id="cd16260">
    <property type="entry name" value="EF4_III"/>
    <property type="match status" value="1"/>
</dbReference>
<keyword evidence="11" id="KW-1185">Reference proteome</keyword>
<evidence type="ECO:0000256" key="1">
    <source>
        <dbReference type="ARBA" id="ARBA00005454"/>
    </source>
</evidence>
<evidence type="ECO:0000313" key="10">
    <source>
        <dbReference type="EMBL" id="EAS02961.2"/>
    </source>
</evidence>
<evidence type="ECO:0000313" key="11">
    <source>
        <dbReference type="Proteomes" id="UP000009168"/>
    </source>
</evidence>
<evidence type="ECO:0000256" key="3">
    <source>
        <dbReference type="ARBA" id="ARBA00022792"/>
    </source>
</evidence>
<comment type="catalytic activity">
    <reaction evidence="8">
        <text>GTP + H2O = GDP + phosphate + H(+)</text>
        <dbReference type="Rhea" id="RHEA:19669"/>
        <dbReference type="ChEBI" id="CHEBI:15377"/>
        <dbReference type="ChEBI" id="CHEBI:15378"/>
        <dbReference type="ChEBI" id="CHEBI:37565"/>
        <dbReference type="ChEBI" id="CHEBI:43474"/>
        <dbReference type="ChEBI" id="CHEBI:58189"/>
        <dbReference type="EC" id="3.6.5.n1"/>
    </reaction>
</comment>
<keyword evidence="4 8" id="KW-0378">Hydrolase</keyword>
<dbReference type="Gene3D" id="2.40.30.10">
    <property type="entry name" value="Translation factors"/>
    <property type="match status" value="1"/>
</dbReference>
<comment type="similarity">
    <text evidence="8">Belongs to the GTP-binding elongation factor family. LepA subfamily.</text>
</comment>
<keyword evidence="6 8" id="KW-0342">GTP-binding</keyword>
<dbReference type="FunFam" id="3.30.70.870:FF:000004">
    <property type="entry name" value="Translation factor GUF1, mitochondrial"/>
    <property type="match status" value="1"/>
</dbReference>
<dbReference type="GO" id="GO:0006412">
    <property type="term" value="P:translation"/>
    <property type="evidence" value="ECO:0007669"/>
    <property type="project" value="UniProtKB-KW"/>
</dbReference>
<dbReference type="Gene3D" id="3.30.70.240">
    <property type="match status" value="1"/>
</dbReference>
<dbReference type="Gene3D" id="3.40.50.300">
    <property type="entry name" value="P-loop containing nucleotide triphosphate hydrolases"/>
    <property type="match status" value="1"/>
</dbReference>
<dbReference type="GeneID" id="7831718"/>
<keyword evidence="3 8" id="KW-0999">Mitochondrion inner membrane</keyword>
<dbReference type="FunFam" id="3.40.50.300:FF:000078">
    <property type="entry name" value="Elongation factor 4"/>
    <property type="match status" value="1"/>
</dbReference>
<dbReference type="InterPro" id="IPR035647">
    <property type="entry name" value="EFG_III/V"/>
</dbReference>
<feature type="binding site" evidence="8">
    <location>
        <begin position="101"/>
        <end position="105"/>
    </location>
    <ligand>
        <name>GTP</name>
        <dbReference type="ChEBI" id="CHEBI:37565"/>
    </ligand>
</feature>
<dbReference type="InterPro" id="IPR006297">
    <property type="entry name" value="EF-4"/>
</dbReference>
<dbReference type="InterPro" id="IPR000640">
    <property type="entry name" value="EFG_V-like"/>
</dbReference>
<feature type="binding site" evidence="8">
    <location>
        <begin position="39"/>
        <end position="46"/>
    </location>
    <ligand>
        <name>GTP</name>
        <dbReference type="ChEBI" id="CHEBI:37565"/>
    </ligand>
</feature>
<dbReference type="FunFam" id="2.40.30.10:FF:000015">
    <property type="entry name" value="Translation factor GUF1, mitochondrial"/>
    <property type="match status" value="1"/>
</dbReference>
<dbReference type="InterPro" id="IPR004161">
    <property type="entry name" value="EFTu-like_2"/>
</dbReference>
<dbReference type="HAMAP" id="MF_00071">
    <property type="entry name" value="LepA"/>
    <property type="match status" value="1"/>
</dbReference>
<dbReference type="GO" id="GO:0005759">
    <property type="term" value="C:mitochondrial matrix"/>
    <property type="evidence" value="ECO:0007669"/>
    <property type="project" value="UniProtKB-UniRule"/>
</dbReference>
<feature type="domain" description="Tr-type G" evidence="9">
    <location>
        <begin position="30"/>
        <end position="208"/>
    </location>
</feature>
<dbReference type="NCBIfam" id="TIGR00231">
    <property type="entry name" value="small_GTP"/>
    <property type="match status" value="1"/>
</dbReference>
<organism evidence="10 11">
    <name type="scientific">Tetrahymena thermophila (strain SB210)</name>
    <dbReference type="NCBI Taxonomy" id="312017"/>
    <lineage>
        <taxon>Eukaryota</taxon>
        <taxon>Sar</taxon>
        <taxon>Alveolata</taxon>
        <taxon>Ciliophora</taxon>
        <taxon>Intramacronucleata</taxon>
        <taxon>Oligohymenophorea</taxon>
        <taxon>Hymenostomatida</taxon>
        <taxon>Tetrahymenina</taxon>
        <taxon>Tetrahymenidae</taxon>
        <taxon>Tetrahymena</taxon>
    </lineage>
</organism>
<sequence length="619" mass="70124">MLKKIFKQTIQINQIPKYFLASPKPNFPIDKIRNFNIIAHIDHGKSTLADRILEMTGTIVKGEQYLDKLQVEKERGITVKAQTAAMTYEYKGEKYLLNLIDTPGHVDFHYEVSRSMRSCSGSLLLVDACQGIQAQTLSNYEKAKDNGLKIIPVINKIDMPAAHPEEVAENMQLQFDVEKEDIHFISAKTGVGVDGVLRAVVEKLDPPKADINKPFKGFLIDSWFIKDQGVVMLVQVKDGCIAKGEQIMSCAFKKRYDIFEVGILNPEMTPQNSLTAGQVGYIFTNMKAVSDARVGDTFHKPDEEVEPEQGFQEARPMVFAGLYPDDPEDYMQLEKSIYKLALTDPAVHIYKESSAALGNGFRCGFLGLLHMDVFKQRLDDEYNLDCFLTTPSVPYRAKLRNSQKILEVENALMAPDDGLVEHYEEPLAEATILCPKEYVSAVMNLADERRGEQKEINIVDEKRFKLKYTFPLSEIITDFFDKLKSATQGYASLDYYHSGFREAKIKKLVILLMGEPVDSLSFMVHERRAHDFGKNICKKLKEKLPGQQFTVAIQAKLGSKIIAREEIPALRKNVTAKCYGGDYSRKKKLLERQKEGKKNMRSIGRVQIGKDTFVDILKN</sequence>
<proteinExistence type="inferred from homology"/>
<dbReference type="PANTHER" id="PTHR43512:SF7">
    <property type="entry name" value="TRANSLATION FACTOR GUF1, MITOCHONDRIAL"/>
    <property type="match status" value="1"/>
</dbReference>
<dbReference type="Pfam" id="PF03144">
    <property type="entry name" value="GTP_EFTU_D2"/>
    <property type="match status" value="1"/>
</dbReference>
<protein>
    <recommendedName>
        <fullName evidence="8">Translation factor GUF1 homolog, mitochondrial</fullName>
        <ecNumber evidence="8">3.6.5.n1</ecNumber>
    </recommendedName>
    <alternativeName>
        <fullName evidence="8">Elongation factor 4 homolog</fullName>
        <shortName evidence="8">EF-4</shortName>
    </alternativeName>
    <alternativeName>
        <fullName evidence="8">GTPase GUF1 homolog</fullName>
    </alternativeName>
    <alternativeName>
        <fullName evidence="8">Ribosomal back-translocase</fullName>
    </alternativeName>
</protein>
<dbReference type="GO" id="GO:0097177">
    <property type="term" value="F:mitochondrial ribosome binding"/>
    <property type="evidence" value="ECO:0007669"/>
    <property type="project" value="TreeGrafter"/>
</dbReference>
<evidence type="ECO:0000256" key="5">
    <source>
        <dbReference type="ARBA" id="ARBA00023128"/>
    </source>
</evidence>
<dbReference type="Gene3D" id="3.30.70.870">
    <property type="entry name" value="Elongation Factor G (Translational Gtpase), domain 3"/>
    <property type="match status" value="1"/>
</dbReference>
<dbReference type="CDD" id="cd03709">
    <property type="entry name" value="lepA_C"/>
    <property type="match status" value="1"/>
</dbReference>
<gene>
    <name evidence="10" type="ORF">TTHERM_00494130</name>
</gene>
<dbReference type="SUPFAM" id="SSF52540">
    <property type="entry name" value="P-loop containing nucleoside triphosphate hydrolases"/>
    <property type="match status" value="1"/>
</dbReference>
<dbReference type="Pfam" id="PF00009">
    <property type="entry name" value="GTP_EFTU"/>
    <property type="match status" value="1"/>
</dbReference>
<evidence type="ECO:0000256" key="6">
    <source>
        <dbReference type="ARBA" id="ARBA00023134"/>
    </source>
</evidence>
<dbReference type="Gene3D" id="3.30.70.2570">
    <property type="entry name" value="Elongation factor 4, C-terminal domain"/>
    <property type="match status" value="1"/>
</dbReference>
<evidence type="ECO:0000259" key="9">
    <source>
        <dbReference type="PROSITE" id="PS51722"/>
    </source>
</evidence>
<dbReference type="PANTHER" id="PTHR43512">
    <property type="entry name" value="TRANSLATION FACTOR GUF1-RELATED"/>
    <property type="match status" value="1"/>
</dbReference>